<protein>
    <submittedName>
        <fullName evidence="1">Uncharacterized protein</fullName>
    </submittedName>
</protein>
<keyword evidence="2" id="KW-1185">Reference proteome</keyword>
<dbReference type="AlphaFoldDB" id="A0A8J2LQW2"/>
<gene>
    <name evidence="1" type="ORF">AFUS01_LOCUS36498</name>
</gene>
<evidence type="ECO:0000313" key="1">
    <source>
        <dbReference type="EMBL" id="CAG7826445.1"/>
    </source>
</evidence>
<reference evidence="1" key="1">
    <citation type="submission" date="2021-06" db="EMBL/GenBank/DDBJ databases">
        <authorList>
            <person name="Hodson N. C."/>
            <person name="Mongue J. A."/>
            <person name="Jaron S. K."/>
        </authorList>
    </citation>
    <scope>NUCLEOTIDE SEQUENCE</scope>
</reference>
<dbReference type="Proteomes" id="UP000708208">
    <property type="component" value="Unassembled WGS sequence"/>
</dbReference>
<sequence>MLLTYQVSRKDLYRQVLRDLLTIIPSTTKNPNPALNQLLHLRAVLVVVQPVNSKPKRIIGLNTSVIEGGYHLQYHLLFVHNSSDIRQFTSALPSQKYIDYGYISVYEGGLIIGGYTGRLRGDSWTLWDLRSVEDLWRKFAGEF</sequence>
<proteinExistence type="predicted"/>
<organism evidence="1 2">
    <name type="scientific">Allacma fusca</name>
    <dbReference type="NCBI Taxonomy" id="39272"/>
    <lineage>
        <taxon>Eukaryota</taxon>
        <taxon>Metazoa</taxon>
        <taxon>Ecdysozoa</taxon>
        <taxon>Arthropoda</taxon>
        <taxon>Hexapoda</taxon>
        <taxon>Collembola</taxon>
        <taxon>Symphypleona</taxon>
        <taxon>Sminthuridae</taxon>
        <taxon>Allacma</taxon>
    </lineage>
</organism>
<comment type="caution">
    <text evidence="1">The sequence shown here is derived from an EMBL/GenBank/DDBJ whole genome shotgun (WGS) entry which is preliminary data.</text>
</comment>
<evidence type="ECO:0000313" key="2">
    <source>
        <dbReference type="Proteomes" id="UP000708208"/>
    </source>
</evidence>
<accession>A0A8J2LQW2</accession>
<name>A0A8J2LQW2_9HEXA</name>
<dbReference type="EMBL" id="CAJVCH010539814">
    <property type="protein sequence ID" value="CAG7826445.1"/>
    <property type="molecule type" value="Genomic_DNA"/>
</dbReference>